<dbReference type="EMBL" id="JBFASG010000013">
    <property type="protein sequence ID" value="MEV4924343.1"/>
    <property type="molecule type" value="Genomic_DNA"/>
</dbReference>
<evidence type="ECO:0000313" key="1">
    <source>
        <dbReference type="EMBL" id="MEV4924343.1"/>
    </source>
</evidence>
<proteinExistence type="predicted"/>
<comment type="caution">
    <text evidence="1">The sequence shown here is derived from an EMBL/GenBank/DDBJ whole genome shotgun (WGS) entry which is preliminary data.</text>
</comment>
<keyword evidence="2" id="KW-1185">Reference proteome</keyword>
<reference evidence="1 2" key="1">
    <citation type="submission" date="2024-06" db="EMBL/GenBank/DDBJ databases">
        <title>The Natural Products Discovery Center: Release of the First 8490 Sequenced Strains for Exploring Actinobacteria Biosynthetic Diversity.</title>
        <authorList>
            <person name="Kalkreuter E."/>
            <person name="Kautsar S.A."/>
            <person name="Yang D."/>
            <person name="Bader C.D."/>
            <person name="Teijaro C.N."/>
            <person name="Fluegel L."/>
            <person name="Davis C.M."/>
            <person name="Simpson J.R."/>
            <person name="Lauterbach L."/>
            <person name="Steele A.D."/>
            <person name="Gui C."/>
            <person name="Meng S."/>
            <person name="Li G."/>
            <person name="Viehrig K."/>
            <person name="Ye F."/>
            <person name="Su P."/>
            <person name="Kiefer A.F."/>
            <person name="Nichols A."/>
            <person name="Cepeda A.J."/>
            <person name="Yan W."/>
            <person name="Fan B."/>
            <person name="Jiang Y."/>
            <person name="Adhikari A."/>
            <person name="Zheng C.-J."/>
            <person name="Schuster L."/>
            <person name="Cowan T.M."/>
            <person name="Smanski M.J."/>
            <person name="Chevrette M.G."/>
            <person name="De Carvalho L.P.S."/>
            <person name="Shen B."/>
        </authorList>
    </citation>
    <scope>NUCLEOTIDE SEQUENCE [LARGE SCALE GENOMIC DNA]</scope>
    <source>
        <strain evidence="1 2">NPDC053791</strain>
    </source>
</reference>
<protein>
    <submittedName>
        <fullName evidence="1">Uncharacterized protein</fullName>
    </submittedName>
</protein>
<accession>A0ABV3IVD0</accession>
<organism evidence="1 2">
    <name type="scientific">Streptomyces roseoverticillatus</name>
    <dbReference type="NCBI Taxonomy" id="66429"/>
    <lineage>
        <taxon>Bacteria</taxon>
        <taxon>Bacillati</taxon>
        <taxon>Actinomycetota</taxon>
        <taxon>Actinomycetes</taxon>
        <taxon>Kitasatosporales</taxon>
        <taxon>Streptomycetaceae</taxon>
        <taxon>Streptomyces</taxon>
    </lineage>
</organism>
<sequence length="284" mass="31106">MICSALPAADRERARPSDPLYARYAGFADLDALFYVRVHLAQGFPAATIRDFHPGEYYNAEPDSLIVLGAPDRNTAYAEFGPHLPYRLTPQPEPESAVAFPGHGEVRLAPLWAPEGELLADLTVITRRTLDQGTTVILLGGCLTLGILGAAKCLLNGERGRRNTAYLDDLAPGGCLIAVTATRKIGGITDTPNLTAVEPLLLLTRDTAGGFITRLDNTARYAGRWSHQRAFPRRPEGFSGRSRHFLLRLELDVQVRVERVRAHGRLRGGVGACRRSVNRAPYRT</sequence>
<evidence type="ECO:0000313" key="2">
    <source>
        <dbReference type="Proteomes" id="UP001552479"/>
    </source>
</evidence>
<name>A0ABV3IVD0_9ACTN</name>
<gene>
    <name evidence="1" type="ORF">AB0L03_16100</name>
</gene>
<dbReference type="Proteomes" id="UP001552479">
    <property type="component" value="Unassembled WGS sequence"/>
</dbReference>
<dbReference type="RefSeq" id="WP_366088366.1">
    <property type="nucleotide sequence ID" value="NZ_JBFASG010000013.1"/>
</dbReference>